<keyword evidence="1" id="KW-0732">Signal</keyword>
<evidence type="ECO:0000256" key="1">
    <source>
        <dbReference type="ARBA" id="ARBA00022729"/>
    </source>
</evidence>
<dbReference type="InterPro" id="IPR011098">
    <property type="entry name" value="G5_dom"/>
</dbReference>
<dbReference type="RefSeq" id="WP_200747542.1">
    <property type="nucleotide sequence ID" value="NZ_JAEOAH010000001.1"/>
</dbReference>
<name>A0ABS1H214_9BACL</name>
<feature type="compositionally biased region" description="Polar residues" evidence="2">
    <location>
        <begin position="396"/>
        <end position="405"/>
    </location>
</feature>
<dbReference type="EMBL" id="JAEOAH010000001">
    <property type="protein sequence ID" value="MBK3493447.1"/>
    <property type="molecule type" value="Genomic_DNA"/>
</dbReference>
<feature type="region of interest" description="Disordered" evidence="2">
    <location>
        <begin position="385"/>
        <end position="440"/>
    </location>
</feature>
<dbReference type="SMART" id="SM01208">
    <property type="entry name" value="G5"/>
    <property type="match status" value="1"/>
</dbReference>
<evidence type="ECO:0000313" key="4">
    <source>
        <dbReference type="EMBL" id="MBK3493447.1"/>
    </source>
</evidence>
<organism evidence="4 5">
    <name type="scientific">Viridibacillus soli</name>
    <dbReference type="NCBI Taxonomy" id="2798301"/>
    <lineage>
        <taxon>Bacteria</taxon>
        <taxon>Bacillati</taxon>
        <taxon>Bacillota</taxon>
        <taxon>Bacilli</taxon>
        <taxon>Bacillales</taxon>
        <taxon>Caryophanaceae</taxon>
        <taxon>Viridibacillus</taxon>
    </lineage>
</organism>
<proteinExistence type="predicted"/>
<comment type="caution">
    <text evidence="4">The sequence shown here is derived from an EMBL/GenBank/DDBJ whole genome shotgun (WGS) entry which is preliminary data.</text>
</comment>
<feature type="domain" description="G5" evidence="3">
    <location>
        <begin position="299"/>
        <end position="376"/>
    </location>
</feature>
<reference evidence="4 5" key="1">
    <citation type="submission" date="2020-12" db="EMBL/GenBank/DDBJ databases">
        <title>YIM B01967 draft genome.</title>
        <authorList>
            <person name="Yan X."/>
        </authorList>
    </citation>
    <scope>NUCLEOTIDE SEQUENCE [LARGE SCALE GENOMIC DNA]</scope>
    <source>
        <strain evidence="4 5">YIM B01967</strain>
    </source>
</reference>
<sequence length="440" mass="49240">MRLFSKITTVVVLIFGLLFSIEYIDIKALAAPKGSTIGNVAVEELSKKEMKQQLNTAIANWLDAEIYITVGEDEISLTGEDFIFDINTSIKQYGIHTERPWYAFFREKRIIQEPLIVEANSTLIEKIENQTNAKDEDLTARVLEAASYLKKSPIKIDIKDLSIEDEDVERIAFEKIALNDSQMAGAKDIAARLNGYIIEPEIELSFNDLAINATNNQDVMSLVASGLHSAVLQSSFEISERHQASEVPTHVKPGYEAIVNPILKKDFRFISHSKVPAKIVATVKLEKLKIELYSLPGNPKVSVFEKDNRSVKPRTIYRYSSYLEEGERGTAQQSKSGLQLLIYRTITNDDGDEKAELISQNYYAPKNEVIELSSKQTTIDIDSTSLEEAPEECDTNDASYMCNSTNDKRKKATKSKNGSPLPEGSYYTETGDIVIPGNTK</sequence>
<accession>A0ABS1H214</accession>
<gene>
    <name evidence="4" type="ORF">JFL43_00895</name>
</gene>
<dbReference type="Proteomes" id="UP000618943">
    <property type="component" value="Unassembled WGS sequence"/>
</dbReference>
<keyword evidence="5" id="KW-1185">Reference proteome</keyword>
<evidence type="ECO:0000313" key="5">
    <source>
        <dbReference type="Proteomes" id="UP000618943"/>
    </source>
</evidence>
<evidence type="ECO:0000259" key="3">
    <source>
        <dbReference type="SMART" id="SM01208"/>
    </source>
</evidence>
<evidence type="ECO:0000256" key="2">
    <source>
        <dbReference type="SAM" id="MobiDB-lite"/>
    </source>
</evidence>
<dbReference type="Gene3D" id="2.20.230.10">
    <property type="entry name" value="Resuscitation-promoting factor rpfb"/>
    <property type="match status" value="1"/>
</dbReference>
<dbReference type="Pfam" id="PF07501">
    <property type="entry name" value="G5"/>
    <property type="match status" value="1"/>
</dbReference>
<protein>
    <submittedName>
        <fullName evidence="4">VanW family protein</fullName>
    </submittedName>
</protein>